<organism evidence="9 10">
    <name type="scientific">Alteriqipengyuania halimionae</name>
    <dbReference type="NCBI Taxonomy" id="1926630"/>
    <lineage>
        <taxon>Bacteria</taxon>
        <taxon>Pseudomonadati</taxon>
        <taxon>Pseudomonadota</taxon>
        <taxon>Alphaproteobacteria</taxon>
        <taxon>Sphingomonadales</taxon>
        <taxon>Erythrobacteraceae</taxon>
        <taxon>Alteriqipengyuania</taxon>
    </lineage>
</organism>
<dbReference type="HAMAP" id="MF_00922">
    <property type="entry name" value="OM_assembly_BamD"/>
    <property type="match status" value="1"/>
</dbReference>
<evidence type="ECO:0000256" key="5">
    <source>
        <dbReference type="ARBA" id="ARBA00023288"/>
    </source>
</evidence>
<evidence type="ECO:0000256" key="1">
    <source>
        <dbReference type="ARBA" id="ARBA00022729"/>
    </source>
</evidence>
<comment type="subunit">
    <text evidence="6">Part of the Bam complex.</text>
</comment>
<dbReference type="NCBIfam" id="TIGR03302">
    <property type="entry name" value="OM_YfiO"/>
    <property type="match status" value="1"/>
</dbReference>
<comment type="caution">
    <text evidence="9">The sequence shown here is derived from an EMBL/GenBank/DDBJ whole genome shotgun (WGS) entry which is preliminary data.</text>
</comment>
<sequence length="269" mass="29943">MTSRFLSARAVRAAVLASATLFTAACAGGGGSGPSDTAYVARDVETLYMAAKDRLDRGASRDAAVLFDEVERQHPYSPWARRAQLMSAFSYYTARDYNKAIQSAQRFLSIHPGNKDAPYAYYLIALSYYEQISDVTRDQKVTEQALAAMREIVRRYPATDYATDARLKIDLVNDHLAGKEMEIGRYYQTTGKWLASSLRFRKVVENFQTTSHAPEALYRLVESYLSLGVPEEAQKAAAVLGANYPGSKWYQRAYDLMERHAPAVATTAG</sequence>
<keyword evidence="10" id="KW-1185">Reference proteome</keyword>
<comment type="function">
    <text evidence="6">Part of the outer membrane protein assembly complex, which is involved in assembly and insertion of beta-barrel proteins into the outer membrane.</text>
</comment>
<gene>
    <name evidence="6 9" type="primary">bamD</name>
    <name evidence="9" type="ORF">GRI68_05910</name>
</gene>
<evidence type="ECO:0000313" key="9">
    <source>
        <dbReference type="EMBL" id="MXP09709.1"/>
    </source>
</evidence>
<evidence type="ECO:0000259" key="8">
    <source>
        <dbReference type="Pfam" id="PF13525"/>
    </source>
</evidence>
<dbReference type="InterPro" id="IPR011990">
    <property type="entry name" value="TPR-like_helical_dom_sf"/>
</dbReference>
<dbReference type="OrthoDB" id="9804044at2"/>
<keyword evidence="3 6" id="KW-0564">Palmitate</keyword>
<dbReference type="EMBL" id="WTYR01000001">
    <property type="protein sequence ID" value="MXP09709.1"/>
    <property type="molecule type" value="Genomic_DNA"/>
</dbReference>
<dbReference type="PANTHER" id="PTHR37423">
    <property type="entry name" value="SOLUBLE LYTIC MUREIN TRANSGLYCOSYLASE-RELATED"/>
    <property type="match status" value="1"/>
</dbReference>
<protein>
    <recommendedName>
        <fullName evidence="6">Outer membrane protein assembly factor BamD</fullName>
    </recommendedName>
</protein>
<dbReference type="SUPFAM" id="SSF48452">
    <property type="entry name" value="TPR-like"/>
    <property type="match status" value="1"/>
</dbReference>
<dbReference type="GO" id="GO:0043165">
    <property type="term" value="P:Gram-negative-bacterium-type cell outer membrane assembly"/>
    <property type="evidence" value="ECO:0007669"/>
    <property type="project" value="UniProtKB-UniRule"/>
</dbReference>
<evidence type="ECO:0000256" key="4">
    <source>
        <dbReference type="ARBA" id="ARBA00023237"/>
    </source>
</evidence>
<dbReference type="RefSeq" id="WP_160616386.1">
    <property type="nucleotide sequence ID" value="NZ_WTYR01000001.1"/>
</dbReference>
<dbReference type="PANTHER" id="PTHR37423:SF1">
    <property type="entry name" value="OUTER MEMBRANE PROTEIN ASSEMBLY FACTOR BAMD"/>
    <property type="match status" value="1"/>
</dbReference>
<dbReference type="GO" id="GO:1990063">
    <property type="term" value="C:Bam protein complex"/>
    <property type="evidence" value="ECO:0007669"/>
    <property type="project" value="TreeGrafter"/>
</dbReference>
<comment type="subcellular location">
    <subcellularLocation>
        <location evidence="6">Cell outer membrane</location>
        <topology evidence="6">Lipid-anchor</topology>
    </subcellularLocation>
</comment>
<dbReference type="Proteomes" id="UP000429229">
    <property type="component" value="Unassembled WGS sequence"/>
</dbReference>
<keyword evidence="1 6" id="KW-0732">Signal</keyword>
<dbReference type="CDD" id="cd15830">
    <property type="entry name" value="BamD"/>
    <property type="match status" value="1"/>
</dbReference>
<proteinExistence type="inferred from homology"/>
<name>A0A6I4U0Z0_9SPHN</name>
<feature type="domain" description="Outer membrane lipoprotein BamD-like" evidence="8">
    <location>
        <begin position="43"/>
        <end position="236"/>
    </location>
</feature>
<dbReference type="InterPro" id="IPR039565">
    <property type="entry name" value="BamD-like"/>
</dbReference>
<keyword evidence="5 6" id="KW-0449">Lipoprotein</keyword>
<evidence type="ECO:0000313" key="10">
    <source>
        <dbReference type="Proteomes" id="UP000429229"/>
    </source>
</evidence>
<evidence type="ECO:0000256" key="3">
    <source>
        <dbReference type="ARBA" id="ARBA00023139"/>
    </source>
</evidence>
<dbReference type="InterPro" id="IPR017689">
    <property type="entry name" value="BamD"/>
</dbReference>
<keyword evidence="2 6" id="KW-0472">Membrane</keyword>
<evidence type="ECO:0000256" key="2">
    <source>
        <dbReference type="ARBA" id="ARBA00023136"/>
    </source>
</evidence>
<feature type="chain" id="PRO_5026403474" description="Outer membrane protein assembly factor BamD" evidence="7">
    <location>
        <begin position="28"/>
        <end position="269"/>
    </location>
</feature>
<comment type="similarity">
    <text evidence="6">Belongs to the BamD family.</text>
</comment>
<dbReference type="Pfam" id="PF13525">
    <property type="entry name" value="YfiO"/>
    <property type="match status" value="1"/>
</dbReference>
<keyword evidence="4 6" id="KW-0998">Cell outer membrane</keyword>
<dbReference type="GO" id="GO:0051205">
    <property type="term" value="P:protein insertion into membrane"/>
    <property type="evidence" value="ECO:0007669"/>
    <property type="project" value="UniProtKB-UniRule"/>
</dbReference>
<evidence type="ECO:0000256" key="6">
    <source>
        <dbReference type="HAMAP-Rule" id="MF_00922"/>
    </source>
</evidence>
<accession>A0A6I4U0Z0</accession>
<feature type="signal peptide" evidence="7">
    <location>
        <begin position="1"/>
        <end position="27"/>
    </location>
</feature>
<evidence type="ECO:0000256" key="7">
    <source>
        <dbReference type="SAM" id="SignalP"/>
    </source>
</evidence>
<reference evidence="9 10" key="1">
    <citation type="submission" date="2019-12" db="EMBL/GenBank/DDBJ databases">
        <title>Genomic-based taxomic classification of the family Erythrobacteraceae.</title>
        <authorList>
            <person name="Xu L."/>
        </authorList>
    </citation>
    <scope>NUCLEOTIDE SEQUENCE [LARGE SCALE GENOMIC DNA]</scope>
    <source>
        <strain evidence="9 10">LMG 29519</strain>
    </source>
</reference>
<dbReference type="PROSITE" id="PS51257">
    <property type="entry name" value="PROKAR_LIPOPROTEIN"/>
    <property type="match status" value="1"/>
</dbReference>
<dbReference type="Gene3D" id="1.25.40.10">
    <property type="entry name" value="Tetratricopeptide repeat domain"/>
    <property type="match status" value="1"/>
</dbReference>
<dbReference type="AlphaFoldDB" id="A0A6I4U0Z0"/>